<dbReference type="OrthoDB" id="5958927at2759"/>
<name>A0A1S3JY33_LINAN</name>
<sequence>MAVKPTPNAKISPESTCDPEMNSEFDIPAMRLKYADQQTKMKVLEQVANETNIKRSLLEKYGSGCQVMLFLDHSDTFENPGSVACYVENTLTDCDDPGFGSAVLYSVEVLTSCLVLGASPVVQWYNCDFCGAESKQPTNHFLSFFQDLETKTETEAEHKLCIASGISRVRPYGEAELVDLSFDIKARNFAFRDYQPDEKITNSTRLLAHYVLTKYFKPVEHIRNYVEDAYNEKMKGYLNIGIHVRATDSWKEVKRVTSLEHWISETKKVIKAVLRSDDMILQILKRKGLNEKLYPVSDESIRIFLATDNTEAILRFKKEFGRQVFWNNVDKVTSFDADGRLWYESNRLAIANARVVLQDVLMLAKCDLLLHGESSISALAHYFNLDLVSYYIKAEEPGVWLPTATPPETRAQLKAEIEKMLNSARERMSKFIVNNITTVIDGCELNRAPNEYNWIDTAICFGRHRFKSQCLNTQNLNLSTLNEVIKLSRKPLV</sequence>
<proteinExistence type="predicted"/>
<organism evidence="1 2">
    <name type="scientific">Lingula anatina</name>
    <name type="common">Brachiopod</name>
    <name type="synonym">Lingula unguis</name>
    <dbReference type="NCBI Taxonomy" id="7574"/>
    <lineage>
        <taxon>Eukaryota</taxon>
        <taxon>Metazoa</taxon>
        <taxon>Spiralia</taxon>
        <taxon>Lophotrochozoa</taxon>
        <taxon>Brachiopoda</taxon>
        <taxon>Linguliformea</taxon>
        <taxon>Lingulata</taxon>
        <taxon>Lingulida</taxon>
        <taxon>Linguloidea</taxon>
        <taxon>Lingulidae</taxon>
        <taxon>Lingula</taxon>
    </lineage>
</organism>
<dbReference type="KEGG" id="lak:106176918"/>
<reference evidence="2" key="1">
    <citation type="submission" date="2025-08" db="UniProtKB">
        <authorList>
            <consortium name="RefSeq"/>
        </authorList>
    </citation>
    <scope>IDENTIFICATION</scope>
    <source>
        <tissue evidence="2">Gonads</tissue>
    </source>
</reference>
<dbReference type="Proteomes" id="UP000085678">
    <property type="component" value="Unplaced"/>
</dbReference>
<dbReference type="RefSeq" id="XP_013414961.1">
    <property type="nucleotide sequence ID" value="XM_013559507.1"/>
</dbReference>
<dbReference type="InParanoid" id="A0A1S3JY33"/>
<dbReference type="Gene3D" id="3.40.50.11350">
    <property type="match status" value="1"/>
</dbReference>
<dbReference type="STRING" id="7574.A0A1S3JY33"/>
<gene>
    <name evidence="2" type="primary">LOC106176918</name>
</gene>
<dbReference type="GeneID" id="106176918"/>
<evidence type="ECO:0000313" key="1">
    <source>
        <dbReference type="Proteomes" id="UP000085678"/>
    </source>
</evidence>
<protein>
    <submittedName>
        <fullName evidence="2">Uncharacterized protein LOC106176918</fullName>
    </submittedName>
</protein>
<keyword evidence="1" id="KW-1185">Reference proteome</keyword>
<dbReference type="AlphaFoldDB" id="A0A1S3JY33"/>
<accession>A0A1S3JY33</accession>
<evidence type="ECO:0000313" key="2">
    <source>
        <dbReference type="RefSeq" id="XP_013414961.1"/>
    </source>
</evidence>